<dbReference type="SMART" id="SM01230">
    <property type="entry name" value="Gln-synt_C"/>
    <property type="match status" value="1"/>
</dbReference>
<feature type="binding site" evidence="11">
    <location>
        <begin position="202"/>
        <end position="204"/>
    </location>
    <ligand>
        <name>ATP</name>
        <dbReference type="ChEBI" id="CHEBI:30616"/>
    </ligand>
</feature>
<keyword evidence="6 15" id="KW-0436">Ligase</keyword>
<evidence type="ECO:0000256" key="14">
    <source>
        <dbReference type="RuleBase" id="RU000384"/>
    </source>
</evidence>
<dbReference type="OrthoDB" id="9807095at2"/>
<evidence type="ECO:0000256" key="4">
    <source>
        <dbReference type="ARBA" id="ARBA00021364"/>
    </source>
</evidence>
<keyword evidence="12" id="KW-0479">Metal-binding</keyword>
<dbReference type="GO" id="GO:0046872">
    <property type="term" value="F:metal ion binding"/>
    <property type="evidence" value="ECO:0007669"/>
    <property type="project" value="UniProtKB-KW"/>
</dbReference>
<evidence type="ECO:0000256" key="11">
    <source>
        <dbReference type="PIRSR" id="PIRSR604809-2"/>
    </source>
</evidence>
<organism evidence="18 19">
    <name type="scientific">Acetilactobacillus jinshanensis</name>
    <dbReference type="NCBI Taxonomy" id="1720083"/>
    <lineage>
        <taxon>Bacteria</taxon>
        <taxon>Bacillati</taxon>
        <taxon>Bacillota</taxon>
        <taxon>Bacilli</taxon>
        <taxon>Lactobacillales</taxon>
        <taxon>Lactobacillaceae</taxon>
        <taxon>Acetilactobacillus</taxon>
    </lineage>
</organism>
<accession>A0A4P6ZL52</accession>
<dbReference type="GO" id="GO:0004356">
    <property type="term" value="F:glutamine synthetase activity"/>
    <property type="evidence" value="ECO:0007669"/>
    <property type="project" value="UniProtKB-EC"/>
</dbReference>
<dbReference type="Gene3D" id="3.30.590.10">
    <property type="entry name" value="Glutamine synthetase/guanido kinase, catalytic domain"/>
    <property type="match status" value="1"/>
</dbReference>
<dbReference type="PROSITE" id="PS00180">
    <property type="entry name" value="GLNA_1"/>
    <property type="match status" value="1"/>
</dbReference>
<evidence type="ECO:0000256" key="9">
    <source>
        <dbReference type="ARBA" id="ARBA00049436"/>
    </source>
</evidence>
<dbReference type="SUPFAM" id="SSF55931">
    <property type="entry name" value="Glutamine synthetase/guanido kinase"/>
    <property type="match status" value="1"/>
</dbReference>
<dbReference type="InterPro" id="IPR027302">
    <property type="entry name" value="Gln_synth_N_conserv_site"/>
</dbReference>
<sequence>MATEHKYTKANIKQMAKDEDVKWIRLDFISTLGKMKRVEVPAYQLDNVLENKTMFDGSSIAGYVPIEASDLYLHPDLSTWMVIPWSDPDDKVARLICDVYKTDGTPFMGDPRNVLKHEMSKVKKDGYNTFNVGLEPEFFLFKRDENGKPTLKPNDKISYFDISPSDEGAKCRRDIARNLIKVGIHIEAAHHEVAPGQDEIDFRFSDAVNTADNIELFKEVAKHFAKKHGFYATFMPKPLNSVNGSGMHINMSLLKNGKNDFYDPKDKLQLSSDAYKFIGGILKHAKGFTALGNATVNSYKRLIPGFEAPVYIAWSPHNRTALVRVPSDRGIATRLELRSADLSSNPYMALTGALAAGLDGIKNDLQAEPQEERNIFKMNAKDRKAAHIDNLPSNLGDALKDLEKDSVLKDALGSHLLKAYVSLKRQDVLAYQCLVSDWERKHYLDV</sequence>
<dbReference type="AlphaFoldDB" id="A0A4P6ZL52"/>
<evidence type="ECO:0000259" key="17">
    <source>
        <dbReference type="PROSITE" id="PS51987"/>
    </source>
</evidence>
<dbReference type="InterPro" id="IPR014746">
    <property type="entry name" value="Gln_synth/guanido_kin_cat_dom"/>
</dbReference>
<dbReference type="PROSITE" id="PS51986">
    <property type="entry name" value="GS_BETA_GRASP"/>
    <property type="match status" value="1"/>
</dbReference>
<dbReference type="EMBL" id="CP034726">
    <property type="protein sequence ID" value="QBP18293.1"/>
    <property type="molecule type" value="Genomic_DNA"/>
</dbReference>
<dbReference type="Pfam" id="PF03951">
    <property type="entry name" value="Gln-synt_N"/>
    <property type="match status" value="1"/>
</dbReference>
<dbReference type="GO" id="GO:0005524">
    <property type="term" value="F:ATP binding"/>
    <property type="evidence" value="ECO:0007669"/>
    <property type="project" value="UniProtKB-KW"/>
</dbReference>
<comment type="similarity">
    <text evidence="2 13 14">Belongs to the glutamine synthetase family.</text>
</comment>
<feature type="domain" description="GS catalytic" evidence="17">
    <location>
        <begin position="111"/>
        <end position="446"/>
    </location>
</feature>
<feature type="binding site" evidence="10">
    <location>
        <position position="319"/>
    </location>
    <ligand>
        <name>L-glutamate</name>
        <dbReference type="ChEBI" id="CHEBI:29985"/>
    </ligand>
</feature>
<dbReference type="GO" id="GO:0016020">
    <property type="term" value="C:membrane"/>
    <property type="evidence" value="ECO:0007669"/>
    <property type="project" value="TreeGrafter"/>
</dbReference>
<dbReference type="SUPFAM" id="SSF54368">
    <property type="entry name" value="Glutamine synthetase, N-terminal domain"/>
    <property type="match status" value="1"/>
</dbReference>
<evidence type="ECO:0000256" key="7">
    <source>
        <dbReference type="ARBA" id="ARBA00022741"/>
    </source>
</evidence>
<gene>
    <name evidence="18" type="primary">glnA</name>
    <name evidence="18" type="ORF">ELX58_03895</name>
</gene>
<evidence type="ECO:0000256" key="6">
    <source>
        <dbReference type="ARBA" id="ARBA00022598"/>
    </source>
</evidence>
<dbReference type="InterPro" id="IPR027303">
    <property type="entry name" value="Gln_synth_gly_rich_site"/>
</dbReference>
<feature type="binding site" evidence="10">
    <location>
        <position position="338"/>
    </location>
    <ligand>
        <name>L-glutamate</name>
        <dbReference type="ChEBI" id="CHEBI:29985"/>
    </ligand>
</feature>
<feature type="binding site" evidence="10">
    <location>
        <position position="301"/>
    </location>
    <ligand>
        <name>L-glutamate</name>
        <dbReference type="ChEBI" id="CHEBI:29985"/>
    </ligand>
</feature>
<proteinExistence type="inferred from homology"/>
<dbReference type="PROSITE" id="PS51987">
    <property type="entry name" value="GS_CATALYTIC"/>
    <property type="match status" value="1"/>
</dbReference>
<dbReference type="InterPro" id="IPR008146">
    <property type="entry name" value="Gln_synth_cat_dom"/>
</dbReference>
<keyword evidence="12" id="KW-0460">Magnesium</keyword>
<keyword evidence="8 11" id="KW-0067">ATP-binding</keyword>
<dbReference type="KEGG" id="lji:ELX58_03895"/>
<feature type="binding site" evidence="12">
    <location>
        <position position="137"/>
    </location>
    <ligand>
        <name>Mg(2+)</name>
        <dbReference type="ChEBI" id="CHEBI:18420"/>
        <label>1</label>
    </ligand>
</feature>
<dbReference type="PROSITE" id="PS00181">
    <property type="entry name" value="GLNA_ATP"/>
    <property type="match status" value="1"/>
</dbReference>
<feature type="binding site" evidence="12">
    <location>
        <position position="199"/>
    </location>
    <ligand>
        <name>Mg(2+)</name>
        <dbReference type="ChEBI" id="CHEBI:18420"/>
        <label>1</label>
    </ligand>
</feature>
<evidence type="ECO:0000256" key="3">
    <source>
        <dbReference type="ARBA" id="ARBA00012937"/>
    </source>
</evidence>
<feature type="binding site" evidence="10">
    <location>
        <begin position="243"/>
        <end position="244"/>
    </location>
    <ligand>
        <name>L-glutamate</name>
        <dbReference type="ChEBI" id="CHEBI:29985"/>
    </ligand>
</feature>
<feature type="binding site" evidence="11">
    <location>
        <position position="319"/>
    </location>
    <ligand>
        <name>ATP</name>
        <dbReference type="ChEBI" id="CHEBI:30616"/>
    </ligand>
</feature>
<evidence type="ECO:0000256" key="13">
    <source>
        <dbReference type="PROSITE-ProRule" id="PRU01330"/>
    </source>
</evidence>
<comment type="cofactor">
    <cofactor evidence="12">
        <name>Mg(2+)</name>
        <dbReference type="ChEBI" id="CHEBI:18420"/>
    </cofactor>
    <text evidence="12">Binds 2 Mg(2+) ions per subunit.</text>
</comment>
<feature type="binding site" evidence="12">
    <location>
        <position position="336"/>
    </location>
    <ligand>
        <name>Mg(2+)</name>
        <dbReference type="ChEBI" id="CHEBI:18420"/>
        <label>1</label>
    </ligand>
</feature>
<name>A0A4P6ZL52_9LACO</name>
<dbReference type="GO" id="GO:0006542">
    <property type="term" value="P:glutamine biosynthetic process"/>
    <property type="evidence" value="ECO:0007669"/>
    <property type="project" value="InterPro"/>
</dbReference>
<evidence type="ECO:0000313" key="18">
    <source>
        <dbReference type="EMBL" id="QBP18293.1"/>
    </source>
</evidence>
<dbReference type="Gene3D" id="3.10.20.70">
    <property type="entry name" value="Glutamine synthetase, N-terminal domain"/>
    <property type="match status" value="1"/>
</dbReference>
<evidence type="ECO:0000256" key="2">
    <source>
        <dbReference type="ARBA" id="ARBA00009897"/>
    </source>
</evidence>
<protein>
    <recommendedName>
        <fullName evidence="4 15">Glutamine synthetase</fullName>
        <ecNumber evidence="3 15">6.3.1.2</ecNumber>
    </recommendedName>
</protein>
<keyword evidence="19" id="KW-1185">Reference proteome</keyword>
<evidence type="ECO:0000256" key="8">
    <source>
        <dbReference type="ARBA" id="ARBA00022840"/>
    </source>
</evidence>
<comment type="subcellular location">
    <subcellularLocation>
        <location evidence="1">Cytoplasm</location>
    </subcellularLocation>
</comment>
<keyword evidence="5" id="KW-0963">Cytoplasm</keyword>
<dbReference type="InterPro" id="IPR036651">
    <property type="entry name" value="Gln_synt_N_sf"/>
</dbReference>
<feature type="binding site" evidence="10">
    <location>
        <position position="307"/>
    </location>
    <ligand>
        <name>L-glutamate</name>
        <dbReference type="ChEBI" id="CHEBI:29985"/>
    </ligand>
</feature>
<evidence type="ECO:0000256" key="12">
    <source>
        <dbReference type="PIRSR" id="PIRSR604809-3"/>
    </source>
</evidence>
<dbReference type="EC" id="6.3.1.2" evidence="3 15"/>
<dbReference type="RefSeq" id="WP_133441852.1">
    <property type="nucleotide sequence ID" value="NZ_CP034726.1"/>
</dbReference>
<evidence type="ECO:0000259" key="16">
    <source>
        <dbReference type="PROSITE" id="PS51986"/>
    </source>
</evidence>
<feature type="binding site" evidence="12">
    <location>
        <position position="192"/>
    </location>
    <ligand>
        <name>Mg(2+)</name>
        <dbReference type="ChEBI" id="CHEBI:18420"/>
        <label>1</label>
    </ligand>
</feature>
<keyword evidence="7 11" id="KW-0547">Nucleotide-binding</keyword>
<comment type="catalytic activity">
    <reaction evidence="9 15">
        <text>L-glutamate + NH4(+) + ATP = L-glutamine + ADP + phosphate + H(+)</text>
        <dbReference type="Rhea" id="RHEA:16169"/>
        <dbReference type="ChEBI" id="CHEBI:15378"/>
        <dbReference type="ChEBI" id="CHEBI:28938"/>
        <dbReference type="ChEBI" id="CHEBI:29985"/>
        <dbReference type="ChEBI" id="CHEBI:30616"/>
        <dbReference type="ChEBI" id="CHEBI:43474"/>
        <dbReference type="ChEBI" id="CHEBI:58359"/>
        <dbReference type="ChEBI" id="CHEBI:456216"/>
        <dbReference type="EC" id="6.3.1.2"/>
    </reaction>
</comment>
<dbReference type="InterPro" id="IPR008147">
    <property type="entry name" value="Gln_synt_N"/>
</dbReference>
<evidence type="ECO:0000256" key="15">
    <source>
        <dbReference type="RuleBase" id="RU004356"/>
    </source>
</evidence>
<dbReference type="PANTHER" id="PTHR43407:SF1">
    <property type="entry name" value="LENGSIN"/>
    <property type="match status" value="1"/>
</dbReference>
<evidence type="ECO:0000313" key="19">
    <source>
        <dbReference type="Proteomes" id="UP000294321"/>
    </source>
</evidence>
<evidence type="ECO:0000256" key="10">
    <source>
        <dbReference type="PIRSR" id="PIRSR604809-1"/>
    </source>
</evidence>
<reference evidence="19" key="1">
    <citation type="submission" date="2018-12" db="EMBL/GenBank/DDBJ databases">
        <title>A new species of lactobacillus.</title>
        <authorList>
            <person name="Jian Y."/>
            <person name="Xin L."/>
            <person name="Hong Z.J."/>
            <person name="Ming L.Z."/>
            <person name="Hong X.Z."/>
        </authorList>
    </citation>
    <scope>NUCLEOTIDE SEQUENCE [LARGE SCALE GENOMIC DNA]</scope>
    <source>
        <strain evidence="19">HSLZ-75</strain>
    </source>
</reference>
<dbReference type="Pfam" id="PF00120">
    <property type="entry name" value="Gln-synt_C"/>
    <property type="match status" value="1"/>
</dbReference>
<dbReference type="Proteomes" id="UP000294321">
    <property type="component" value="Chromosome"/>
</dbReference>
<dbReference type="NCBIfam" id="TIGR00653">
    <property type="entry name" value="GlnA"/>
    <property type="match status" value="1"/>
</dbReference>
<feature type="binding site" evidence="11">
    <location>
        <position position="187"/>
    </location>
    <ligand>
        <name>ATP</name>
        <dbReference type="ChEBI" id="CHEBI:30616"/>
    </ligand>
</feature>
<feature type="domain" description="GS beta-grasp" evidence="16">
    <location>
        <begin position="19"/>
        <end position="104"/>
    </location>
</feature>
<dbReference type="PANTHER" id="PTHR43407">
    <property type="entry name" value="GLUTAMINE SYNTHETASE"/>
    <property type="match status" value="1"/>
</dbReference>
<dbReference type="GO" id="GO:0005737">
    <property type="term" value="C:cytoplasm"/>
    <property type="evidence" value="ECO:0007669"/>
    <property type="project" value="UniProtKB-SubCell"/>
</dbReference>
<dbReference type="InterPro" id="IPR004809">
    <property type="entry name" value="Gln_synth_I"/>
</dbReference>
<evidence type="ECO:0000256" key="5">
    <source>
        <dbReference type="ARBA" id="ARBA00022490"/>
    </source>
</evidence>
<evidence type="ECO:0000256" key="1">
    <source>
        <dbReference type="ARBA" id="ARBA00004496"/>
    </source>
</evidence>
<feature type="binding site" evidence="12">
    <location>
        <position position="135"/>
    </location>
    <ligand>
        <name>Mg(2+)</name>
        <dbReference type="ChEBI" id="CHEBI:18420"/>
        <label>2</label>
    </ligand>
</feature>
<feature type="binding site" evidence="12">
    <location>
        <position position="248"/>
    </location>
    <ligand>
        <name>Mg(2+)</name>
        <dbReference type="ChEBI" id="CHEBI:18420"/>
        <label>1</label>
    </ligand>
</feature>